<feature type="signal peptide" evidence="1">
    <location>
        <begin position="1"/>
        <end position="25"/>
    </location>
</feature>
<dbReference type="KEGG" id="nah:F5544_41280"/>
<evidence type="ECO:0000313" key="2">
    <source>
        <dbReference type="EMBL" id="QIS16066.1"/>
    </source>
</evidence>
<gene>
    <name evidence="2" type="ORF">F5544_41280</name>
</gene>
<dbReference type="AlphaFoldDB" id="A0A6G9YST4"/>
<feature type="chain" id="PRO_5039180269" description="Lipoprotein" evidence="1">
    <location>
        <begin position="26"/>
        <end position="77"/>
    </location>
</feature>
<evidence type="ECO:0000256" key="1">
    <source>
        <dbReference type="SAM" id="SignalP"/>
    </source>
</evidence>
<reference evidence="2 3" key="1">
    <citation type="journal article" date="2019" name="ACS Chem. Biol.">
        <title>Identification and Mobilization of a Cryptic Antibiotic Biosynthesis Gene Locus from a Human-Pathogenic Nocardia Isolate.</title>
        <authorList>
            <person name="Herisse M."/>
            <person name="Ishida K."/>
            <person name="Porter J.L."/>
            <person name="Howden B."/>
            <person name="Hertweck C."/>
            <person name="Stinear T.P."/>
            <person name="Pidot S.J."/>
        </authorList>
    </citation>
    <scope>NUCLEOTIDE SEQUENCE [LARGE SCALE GENOMIC DNA]</scope>
    <source>
        <strain evidence="2 3">AUSMDU00012717</strain>
    </source>
</reference>
<evidence type="ECO:0000313" key="3">
    <source>
        <dbReference type="Proteomes" id="UP000503540"/>
    </source>
</evidence>
<dbReference type="PROSITE" id="PS51257">
    <property type="entry name" value="PROKAR_LIPOPROTEIN"/>
    <property type="match status" value="1"/>
</dbReference>
<accession>A0A6G9YST4</accession>
<keyword evidence="3" id="KW-1185">Reference proteome</keyword>
<name>A0A6G9YST4_9NOCA</name>
<organism evidence="2 3">
    <name type="scientific">Nocardia arthritidis</name>
    <dbReference type="NCBI Taxonomy" id="228602"/>
    <lineage>
        <taxon>Bacteria</taxon>
        <taxon>Bacillati</taxon>
        <taxon>Actinomycetota</taxon>
        <taxon>Actinomycetes</taxon>
        <taxon>Mycobacteriales</taxon>
        <taxon>Nocardiaceae</taxon>
        <taxon>Nocardia</taxon>
    </lineage>
</organism>
<dbReference type="Proteomes" id="UP000503540">
    <property type="component" value="Chromosome"/>
</dbReference>
<proteinExistence type="predicted"/>
<protein>
    <recommendedName>
        <fullName evidence="4">Lipoprotein</fullName>
    </recommendedName>
</protein>
<sequence>MKSTAHVRKYLIGVVAAGLLGAACAAPAAADPDVGPARSPVVYLAPPAPLLHVLPEPLDCLFTTGFALWCVGITAQS</sequence>
<dbReference type="RefSeq" id="WP_167478207.1">
    <property type="nucleotide sequence ID" value="NZ_CP046172.1"/>
</dbReference>
<dbReference type="EMBL" id="CP046172">
    <property type="protein sequence ID" value="QIS16066.1"/>
    <property type="molecule type" value="Genomic_DNA"/>
</dbReference>
<evidence type="ECO:0008006" key="4">
    <source>
        <dbReference type="Google" id="ProtNLM"/>
    </source>
</evidence>
<keyword evidence="1" id="KW-0732">Signal</keyword>